<evidence type="ECO:0000256" key="6">
    <source>
        <dbReference type="ARBA" id="ARBA00023146"/>
    </source>
</evidence>
<dbReference type="NCBIfam" id="TIGR00233">
    <property type="entry name" value="trpS"/>
    <property type="match status" value="1"/>
</dbReference>
<dbReference type="PROSITE" id="PS00178">
    <property type="entry name" value="AA_TRNA_LIGASE_I"/>
    <property type="match status" value="1"/>
</dbReference>
<evidence type="ECO:0000256" key="9">
    <source>
        <dbReference type="RuleBase" id="RU363036"/>
    </source>
</evidence>
<keyword evidence="5 8" id="KW-0648">Protein biosynthesis</keyword>
<keyword evidence="6 8" id="KW-0030">Aminoacyl-tRNA synthetase</keyword>
<dbReference type="RefSeq" id="WP_126044399.1">
    <property type="nucleotide sequence ID" value="NZ_RXFM01000013.1"/>
</dbReference>
<dbReference type="GO" id="GO:0004830">
    <property type="term" value="F:tryptophan-tRNA ligase activity"/>
    <property type="evidence" value="ECO:0007669"/>
    <property type="project" value="UniProtKB-UniRule"/>
</dbReference>
<accession>A0A429XSU9</accession>
<dbReference type="InterPro" id="IPR001412">
    <property type="entry name" value="aa-tRNA-synth_I_CS"/>
</dbReference>
<dbReference type="PANTHER" id="PTHR43766">
    <property type="entry name" value="TRYPTOPHAN--TRNA LIGASE, MITOCHONDRIAL"/>
    <property type="match status" value="1"/>
</dbReference>
<dbReference type="InterPro" id="IPR024109">
    <property type="entry name" value="Trp-tRNA-ligase_bac-type"/>
</dbReference>
<gene>
    <name evidence="8 10" type="primary">trpS</name>
    <name evidence="10" type="ORF">EIC27_01525</name>
</gene>
<keyword evidence="11" id="KW-1185">Reference proteome</keyword>
<feature type="binding site" evidence="8">
    <location>
        <begin position="20"/>
        <end position="21"/>
    </location>
    <ligand>
        <name>ATP</name>
        <dbReference type="ChEBI" id="CHEBI:30616"/>
    </ligand>
</feature>
<comment type="function">
    <text evidence="8">Catalyzes the attachment of tryptophan to tRNA(Trp).</text>
</comment>
<comment type="similarity">
    <text evidence="1 8 9">Belongs to the class-I aminoacyl-tRNA synthetase family.</text>
</comment>
<evidence type="ECO:0000256" key="3">
    <source>
        <dbReference type="ARBA" id="ARBA00022741"/>
    </source>
</evidence>
<keyword evidence="8" id="KW-0963">Cytoplasm</keyword>
<feature type="binding site" evidence="8">
    <location>
        <begin position="12"/>
        <end position="14"/>
    </location>
    <ligand>
        <name>ATP</name>
        <dbReference type="ChEBI" id="CHEBI:30616"/>
    </ligand>
</feature>
<dbReference type="FunFam" id="1.10.240.10:FF:000002">
    <property type="entry name" value="Tryptophan--tRNA ligase"/>
    <property type="match status" value="1"/>
</dbReference>
<keyword evidence="3 8" id="KW-0547">Nucleotide-binding</keyword>
<feature type="binding site" evidence="8">
    <location>
        <begin position="197"/>
        <end position="201"/>
    </location>
    <ligand>
        <name>ATP</name>
        <dbReference type="ChEBI" id="CHEBI:30616"/>
    </ligand>
</feature>
<evidence type="ECO:0000256" key="2">
    <source>
        <dbReference type="ARBA" id="ARBA00022598"/>
    </source>
</evidence>
<evidence type="ECO:0000313" key="11">
    <source>
        <dbReference type="Proteomes" id="UP000279470"/>
    </source>
</evidence>
<dbReference type="InterPro" id="IPR050203">
    <property type="entry name" value="Trp-tRNA_synthetase"/>
</dbReference>
<evidence type="ECO:0000256" key="5">
    <source>
        <dbReference type="ARBA" id="ARBA00022917"/>
    </source>
</evidence>
<dbReference type="Pfam" id="PF00579">
    <property type="entry name" value="tRNA-synt_1b"/>
    <property type="match status" value="1"/>
</dbReference>
<keyword evidence="4 8" id="KW-0067">ATP-binding</keyword>
<evidence type="ECO:0000313" key="10">
    <source>
        <dbReference type="EMBL" id="RST70296.1"/>
    </source>
</evidence>
<comment type="subcellular location">
    <subcellularLocation>
        <location evidence="8">Cytoplasm</location>
    </subcellularLocation>
</comment>
<dbReference type="EC" id="6.1.1.2" evidence="8"/>
<evidence type="ECO:0000256" key="4">
    <source>
        <dbReference type="ARBA" id="ARBA00022840"/>
    </source>
</evidence>
<dbReference type="Proteomes" id="UP000279470">
    <property type="component" value="Unassembled WGS sequence"/>
</dbReference>
<evidence type="ECO:0000256" key="1">
    <source>
        <dbReference type="ARBA" id="ARBA00005594"/>
    </source>
</evidence>
<dbReference type="SUPFAM" id="SSF52374">
    <property type="entry name" value="Nucleotidylyl transferase"/>
    <property type="match status" value="1"/>
</dbReference>
<dbReference type="InterPro" id="IPR014729">
    <property type="entry name" value="Rossmann-like_a/b/a_fold"/>
</dbReference>
<name>A0A429XSU9_9RICK</name>
<dbReference type="InterPro" id="IPR002306">
    <property type="entry name" value="Trp-tRNA-ligase"/>
</dbReference>
<dbReference type="EMBL" id="RXFM01000013">
    <property type="protein sequence ID" value="RST70296.1"/>
    <property type="molecule type" value="Genomic_DNA"/>
</dbReference>
<dbReference type="PRINTS" id="PR01039">
    <property type="entry name" value="TRNASYNTHTRP"/>
</dbReference>
<protein>
    <recommendedName>
        <fullName evidence="8">Tryptophan--tRNA ligase</fullName>
        <ecNumber evidence="8">6.1.1.2</ecNumber>
    </recommendedName>
    <alternativeName>
        <fullName evidence="8">Tryptophanyl-tRNA synthetase</fullName>
        <shortName evidence="8">TrpRS</shortName>
    </alternativeName>
</protein>
<feature type="binding site" evidence="8">
    <location>
        <begin position="148"/>
        <end position="150"/>
    </location>
    <ligand>
        <name>ATP</name>
        <dbReference type="ChEBI" id="CHEBI:30616"/>
    </ligand>
</feature>
<comment type="subunit">
    <text evidence="8">Homodimer.</text>
</comment>
<comment type="caution">
    <text evidence="10">The sequence shown here is derived from an EMBL/GenBank/DDBJ whole genome shotgun (WGS) entry which is preliminary data.</text>
</comment>
<feature type="short sequence motif" description="'HIGH' region" evidence="8">
    <location>
        <begin position="13"/>
        <end position="21"/>
    </location>
</feature>
<evidence type="ECO:0000256" key="8">
    <source>
        <dbReference type="HAMAP-Rule" id="MF_00140"/>
    </source>
</evidence>
<dbReference type="CDD" id="cd00806">
    <property type="entry name" value="TrpRS_core"/>
    <property type="match status" value="1"/>
</dbReference>
<dbReference type="Gene3D" id="3.40.50.620">
    <property type="entry name" value="HUPs"/>
    <property type="match status" value="1"/>
</dbReference>
<organism evidence="10 11">
    <name type="scientific">Candidatus Aquarickettsia rohweri</name>
    <dbReference type="NCBI Taxonomy" id="2602574"/>
    <lineage>
        <taxon>Bacteria</taxon>
        <taxon>Pseudomonadati</taxon>
        <taxon>Pseudomonadota</taxon>
        <taxon>Alphaproteobacteria</taxon>
        <taxon>Rickettsiales</taxon>
        <taxon>Candidatus Midichloriaceae</taxon>
        <taxon>Candidatus Aquarickettsia</taxon>
    </lineage>
</organism>
<dbReference type="GO" id="GO:0005524">
    <property type="term" value="F:ATP binding"/>
    <property type="evidence" value="ECO:0007669"/>
    <property type="project" value="UniProtKB-UniRule"/>
</dbReference>
<feature type="binding site" evidence="8">
    <location>
        <position position="188"/>
    </location>
    <ligand>
        <name>ATP</name>
        <dbReference type="ChEBI" id="CHEBI:30616"/>
    </ligand>
</feature>
<sequence length="331" mass="37573">MNTKKRVFSGIQPTGKITIGNYLGAIKNWVAMQDQYECLFCIVDLHSLTSDFNPEELQQNIKYNIALYIAAGLDPDKVIIFQQSKISEHLELAWILSCFTQMGWLNRMTQFKDKAGKNKETANLGLYSYPVLMAADILLYNANIVPVGEDQKQHIELARDIAISFNRKANIEVFTVPDVLINSKAKRIMSLKDASNKMSKSDPSDLSRINMSDDEDLIRKKIRKAKTDDIEGISYDPEKRPEISNLIDIYSCFTGIDANEATNNFKSSKNSEFKEYLANIIIKNICPIHKEAIKILEDKKYLEQIIKDGIIRAKAIAEKNISKVKQIIGIN</sequence>
<dbReference type="InterPro" id="IPR002305">
    <property type="entry name" value="aa-tRNA-synth_Ic"/>
</dbReference>
<evidence type="ECO:0000256" key="7">
    <source>
        <dbReference type="ARBA" id="ARBA00049929"/>
    </source>
</evidence>
<dbReference type="PANTHER" id="PTHR43766:SF1">
    <property type="entry name" value="TRYPTOPHAN--TRNA LIGASE, MITOCHONDRIAL"/>
    <property type="match status" value="1"/>
</dbReference>
<proteinExistence type="inferred from homology"/>
<comment type="catalytic activity">
    <reaction evidence="7 8">
        <text>tRNA(Trp) + L-tryptophan + ATP = L-tryptophyl-tRNA(Trp) + AMP + diphosphate + H(+)</text>
        <dbReference type="Rhea" id="RHEA:24080"/>
        <dbReference type="Rhea" id="RHEA-COMP:9671"/>
        <dbReference type="Rhea" id="RHEA-COMP:9705"/>
        <dbReference type="ChEBI" id="CHEBI:15378"/>
        <dbReference type="ChEBI" id="CHEBI:30616"/>
        <dbReference type="ChEBI" id="CHEBI:33019"/>
        <dbReference type="ChEBI" id="CHEBI:57912"/>
        <dbReference type="ChEBI" id="CHEBI:78442"/>
        <dbReference type="ChEBI" id="CHEBI:78535"/>
        <dbReference type="ChEBI" id="CHEBI:456215"/>
        <dbReference type="EC" id="6.1.1.2"/>
    </reaction>
</comment>
<dbReference type="OrthoDB" id="9801042at2"/>
<feature type="binding site" evidence="8">
    <location>
        <position position="136"/>
    </location>
    <ligand>
        <name>L-tryptophan</name>
        <dbReference type="ChEBI" id="CHEBI:57912"/>
    </ligand>
</feature>
<dbReference type="AlphaFoldDB" id="A0A429XSU9"/>
<reference evidence="11" key="1">
    <citation type="submission" date="2018-11" db="EMBL/GenBank/DDBJ databases">
        <title>Phylogenetic, genomic, and biogeographic characterization of a novel and ubiquitous marine invertebrate-associated Rickettsiales parasite, Candidatus Marinoinvertebrata rohwerii, gen. nov., sp. nov.</title>
        <authorList>
            <person name="Klinges J.G."/>
            <person name="Rosales S.M."/>
            <person name="Mcminds R."/>
            <person name="Shaver E.C."/>
            <person name="Shantz A."/>
            <person name="Peters E.C."/>
            <person name="Burkepile D.E."/>
            <person name="Silliman B.R."/>
            <person name="Vega Thurber R.L."/>
        </authorList>
    </citation>
    <scope>NUCLEOTIDE SEQUENCE [LARGE SCALE GENOMIC DNA]</scope>
    <source>
        <strain evidence="11">a_cerv_44</strain>
    </source>
</reference>
<keyword evidence="2 8" id="KW-0436">Ligase</keyword>
<dbReference type="Gene3D" id="1.10.240.10">
    <property type="entry name" value="Tyrosyl-Transfer RNA Synthetase"/>
    <property type="match status" value="1"/>
</dbReference>
<dbReference type="HAMAP" id="MF_00140_B">
    <property type="entry name" value="Trp_tRNA_synth_B"/>
    <property type="match status" value="1"/>
</dbReference>
<dbReference type="GO" id="GO:0005737">
    <property type="term" value="C:cytoplasm"/>
    <property type="evidence" value="ECO:0007669"/>
    <property type="project" value="UniProtKB-SubCell"/>
</dbReference>
<dbReference type="GO" id="GO:0006436">
    <property type="term" value="P:tryptophanyl-tRNA aminoacylation"/>
    <property type="evidence" value="ECO:0007669"/>
    <property type="project" value="UniProtKB-UniRule"/>
</dbReference>
<feature type="short sequence motif" description="'KMSKS' region" evidence="8">
    <location>
        <begin position="197"/>
        <end position="201"/>
    </location>
</feature>